<protein>
    <submittedName>
        <fullName evidence="2">14152_t:CDS:1</fullName>
    </submittedName>
</protein>
<feature type="domain" description="Brinker DNA-binding" evidence="1">
    <location>
        <begin position="23"/>
        <end position="72"/>
    </location>
</feature>
<dbReference type="EMBL" id="CAJVQB010007777">
    <property type="protein sequence ID" value="CAG8708938.1"/>
    <property type="molecule type" value="Genomic_DNA"/>
</dbReference>
<dbReference type="Pfam" id="PF09607">
    <property type="entry name" value="BrkDBD"/>
    <property type="match status" value="1"/>
</dbReference>
<sequence>QKPSNLKIPSRKNIRCACFTNKSHRSWSVKEKLMVLCYLEHTDSVKATVKCFEIEPKQVCDWCKKKQELLNAAPYD</sequence>
<gene>
    <name evidence="2" type="ORF">GMARGA_LOCUS12618</name>
</gene>
<reference evidence="2 3" key="1">
    <citation type="submission" date="2021-06" db="EMBL/GenBank/DDBJ databases">
        <authorList>
            <person name="Kallberg Y."/>
            <person name="Tangrot J."/>
            <person name="Rosling A."/>
        </authorList>
    </citation>
    <scope>NUCLEOTIDE SEQUENCE [LARGE SCALE GENOMIC DNA]</scope>
    <source>
        <strain evidence="2 3">120-4 pot B 10/14</strain>
    </source>
</reference>
<keyword evidence="3" id="KW-1185">Reference proteome</keyword>
<evidence type="ECO:0000313" key="2">
    <source>
        <dbReference type="EMBL" id="CAG8708938.1"/>
    </source>
</evidence>
<evidence type="ECO:0000259" key="1">
    <source>
        <dbReference type="Pfam" id="PF09607"/>
    </source>
</evidence>
<dbReference type="Gene3D" id="1.10.10.60">
    <property type="entry name" value="Homeodomain-like"/>
    <property type="match status" value="1"/>
</dbReference>
<evidence type="ECO:0000313" key="3">
    <source>
        <dbReference type="Proteomes" id="UP000789901"/>
    </source>
</evidence>
<comment type="caution">
    <text evidence="2">The sequence shown here is derived from an EMBL/GenBank/DDBJ whole genome shotgun (WGS) entry which is preliminary data.</text>
</comment>
<accession>A0ABN7V010</accession>
<feature type="non-terminal residue" evidence="2">
    <location>
        <position position="1"/>
    </location>
</feature>
<name>A0ABN7V010_GIGMA</name>
<dbReference type="InterPro" id="IPR018586">
    <property type="entry name" value="Brinker_DNA-bd"/>
</dbReference>
<dbReference type="Proteomes" id="UP000789901">
    <property type="component" value="Unassembled WGS sequence"/>
</dbReference>
<organism evidence="2 3">
    <name type="scientific">Gigaspora margarita</name>
    <dbReference type="NCBI Taxonomy" id="4874"/>
    <lineage>
        <taxon>Eukaryota</taxon>
        <taxon>Fungi</taxon>
        <taxon>Fungi incertae sedis</taxon>
        <taxon>Mucoromycota</taxon>
        <taxon>Glomeromycotina</taxon>
        <taxon>Glomeromycetes</taxon>
        <taxon>Diversisporales</taxon>
        <taxon>Gigasporaceae</taxon>
        <taxon>Gigaspora</taxon>
    </lineage>
</organism>
<proteinExistence type="predicted"/>